<dbReference type="GO" id="GO:1902570">
    <property type="term" value="P:protein localization to nucleolus"/>
    <property type="evidence" value="ECO:0007669"/>
    <property type="project" value="TreeGrafter"/>
</dbReference>
<dbReference type="GeneTree" id="ENSGT00390000004860"/>
<evidence type="ECO:0000256" key="3">
    <source>
        <dbReference type="SAM" id="Phobius"/>
    </source>
</evidence>
<feature type="compositionally biased region" description="Basic and acidic residues" evidence="2">
    <location>
        <begin position="62"/>
        <end position="76"/>
    </location>
</feature>
<evidence type="ECO:0000256" key="1">
    <source>
        <dbReference type="ARBA" id="ARBA00022884"/>
    </source>
</evidence>
<organism evidence="5 6">
    <name type="scientific">Amphiprion percula</name>
    <name type="common">Orange clownfish</name>
    <name type="synonym">Lutjanus percula</name>
    <dbReference type="NCBI Taxonomy" id="161767"/>
    <lineage>
        <taxon>Eukaryota</taxon>
        <taxon>Metazoa</taxon>
        <taxon>Chordata</taxon>
        <taxon>Craniata</taxon>
        <taxon>Vertebrata</taxon>
        <taxon>Euteleostomi</taxon>
        <taxon>Actinopterygii</taxon>
        <taxon>Neopterygii</taxon>
        <taxon>Teleostei</taxon>
        <taxon>Neoteleostei</taxon>
        <taxon>Acanthomorphata</taxon>
        <taxon>Ovalentaria</taxon>
        <taxon>Pomacentridae</taxon>
        <taxon>Amphiprion</taxon>
    </lineage>
</organism>
<proteinExistence type="predicted"/>
<reference evidence="5" key="2">
    <citation type="submission" date="2025-08" db="UniProtKB">
        <authorList>
            <consortium name="Ensembl"/>
        </authorList>
    </citation>
    <scope>IDENTIFICATION</scope>
</reference>
<dbReference type="InterPro" id="IPR000504">
    <property type="entry name" value="RRM_dom"/>
</dbReference>
<keyword evidence="3" id="KW-0472">Membrane</keyword>
<accession>A0A3P8TY43</accession>
<dbReference type="Gene3D" id="3.30.70.330">
    <property type="match status" value="1"/>
</dbReference>
<feature type="region of interest" description="Disordered" evidence="2">
    <location>
        <begin position="57"/>
        <end position="101"/>
    </location>
</feature>
<keyword evidence="3" id="KW-0812">Transmembrane</keyword>
<dbReference type="Pfam" id="PF00076">
    <property type="entry name" value="RRM_1"/>
    <property type="match status" value="1"/>
</dbReference>
<keyword evidence="3" id="KW-1133">Transmembrane helix</keyword>
<reference evidence="5" key="3">
    <citation type="submission" date="2025-09" db="UniProtKB">
        <authorList>
            <consortium name="Ensembl"/>
        </authorList>
    </citation>
    <scope>IDENTIFICATION</scope>
</reference>
<dbReference type="InterPro" id="IPR035979">
    <property type="entry name" value="RBD_domain_sf"/>
</dbReference>
<protein>
    <recommendedName>
        <fullName evidence="4">RRM domain-containing protein</fullName>
    </recommendedName>
</protein>
<dbReference type="AlphaFoldDB" id="A0A3P8TY43"/>
<evidence type="ECO:0000313" key="6">
    <source>
        <dbReference type="Proteomes" id="UP000265080"/>
    </source>
</evidence>
<reference evidence="5 6" key="1">
    <citation type="submission" date="2018-03" db="EMBL/GenBank/DDBJ databases">
        <title>Finding Nemo's genes: A chromosome-scale reference assembly of the genome of the orange clownfish Amphiprion percula.</title>
        <authorList>
            <person name="Lehmann R."/>
        </authorList>
    </citation>
    <scope>NUCLEOTIDE SEQUENCE</scope>
</reference>
<dbReference type="SUPFAM" id="SSF54928">
    <property type="entry name" value="RNA-binding domain, RBD"/>
    <property type="match status" value="1"/>
</dbReference>
<feature type="compositionally biased region" description="Basic and acidic residues" evidence="2">
    <location>
        <begin position="90"/>
        <end position="101"/>
    </location>
</feature>
<dbReference type="Ensembl" id="ENSAPET00000030325.1">
    <property type="protein sequence ID" value="ENSAPEP00000029531.1"/>
    <property type="gene ID" value="ENSAPEG00000020964.1"/>
</dbReference>
<evidence type="ECO:0000256" key="2">
    <source>
        <dbReference type="SAM" id="MobiDB-lite"/>
    </source>
</evidence>
<feature type="compositionally biased region" description="Basic residues" evidence="2">
    <location>
        <begin position="80"/>
        <end position="89"/>
    </location>
</feature>
<evidence type="ECO:0000313" key="5">
    <source>
        <dbReference type="Ensembl" id="ENSAPEP00000029531.1"/>
    </source>
</evidence>
<evidence type="ECO:0000259" key="4">
    <source>
        <dbReference type="Pfam" id="PF00076"/>
    </source>
</evidence>
<dbReference type="GO" id="GO:0005730">
    <property type="term" value="C:nucleolus"/>
    <property type="evidence" value="ECO:0007669"/>
    <property type="project" value="TreeGrafter"/>
</dbReference>
<dbReference type="PANTHER" id="PTHR48029:SF1">
    <property type="entry name" value="NUCLEOLAR PROTEIN 8"/>
    <property type="match status" value="1"/>
</dbReference>
<name>A0A3P8TY43_AMPPE</name>
<feature type="domain" description="RRM" evidence="4">
    <location>
        <begin position="4"/>
        <end position="30"/>
    </location>
</feature>
<dbReference type="InterPro" id="IPR012677">
    <property type="entry name" value="Nucleotide-bd_a/b_plait_sf"/>
</dbReference>
<dbReference type="Proteomes" id="UP000265080">
    <property type="component" value="Chromosome 6"/>
</dbReference>
<feature type="transmembrane region" description="Helical" evidence="3">
    <location>
        <begin position="31"/>
        <end position="48"/>
    </location>
</feature>
<dbReference type="GO" id="GO:0003723">
    <property type="term" value="F:RNA binding"/>
    <property type="evidence" value="ECO:0007669"/>
    <property type="project" value="UniProtKB-KW"/>
</dbReference>
<sequence length="101" mass="11787">MWWLYVSGLSHTVTQKDLKDRFGKFGNKSNYYITAASLLCFSVGLTVLNKSKWKGGTLQTETAKENKRKTQNDKNMRQTTKVRQKKTKKNEKILQKLDTKR</sequence>
<dbReference type="PANTHER" id="PTHR48029">
    <property type="entry name" value="NUCLEOLAR PROTEIN 8"/>
    <property type="match status" value="1"/>
</dbReference>
<keyword evidence="6" id="KW-1185">Reference proteome</keyword>
<keyword evidence="1" id="KW-0694">RNA-binding</keyword>